<dbReference type="KEGG" id="phr:C6569_12905"/>
<dbReference type="RefSeq" id="WP_106749234.1">
    <property type="nucleotide sequence ID" value="NZ_CP027668.1"/>
</dbReference>
<reference evidence="1 2" key="1">
    <citation type="submission" date="2018-03" db="EMBL/GenBank/DDBJ databases">
        <title>Genome sequencing of Phreatobacter sp.</title>
        <authorList>
            <person name="Kim S.-J."/>
            <person name="Heo J."/>
            <person name="Kwon S.-W."/>
        </authorList>
    </citation>
    <scope>NUCLEOTIDE SEQUENCE [LARGE SCALE GENOMIC DNA]</scope>
    <source>
        <strain evidence="1 2">S-12</strain>
    </source>
</reference>
<proteinExistence type="predicted"/>
<accession>A0A2S0NDB1</accession>
<dbReference type="Proteomes" id="UP000237889">
    <property type="component" value="Chromosome"/>
</dbReference>
<gene>
    <name evidence="1" type="ORF">C6569_12905</name>
</gene>
<sequence>MAAAIIPFPPLRSPAPSLPDAGLDISVDQLLRLRHQLLDHRDFIVQNTRAGGLTVQVGTALCEVIEALARCIDIVVFVVSSDMP</sequence>
<name>A0A2S0NDB1_9HYPH</name>
<protein>
    <submittedName>
        <fullName evidence="1">Uncharacterized protein</fullName>
    </submittedName>
</protein>
<dbReference type="AlphaFoldDB" id="A0A2S0NDB1"/>
<organism evidence="1 2">
    <name type="scientific">Phreatobacter cathodiphilus</name>
    <dbReference type="NCBI Taxonomy" id="1868589"/>
    <lineage>
        <taxon>Bacteria</taxon>
        <taxon>Pseudomonadati</taxon>
        <taxon>Pseudomonadota</taxon>
        <taxon>Alphaproteobacteria</taxon>
        <taxon>Hyphomicrobiales</taxon>
        <taxon>Phreatobacteraceae</taxon>
        <taxon>Phreatobacter</taxon>
    </lineage>
</organism>
<evidence type="ECO:0000313" key="2">
    <source>
        <dbReference type="Proteomes" id="UP000237889"/>
    </source>
</evidence>
<dbReference type="EMBL" id="CP027668">
    <property type="protein sequence ID" value="AVO45893.1"/>
    <property type="molecule type" value="Genomic_DNA"/>
</dbReference>
<evidence type="ECO:0000313" key="1">
    <source>
        <dbReference type="EMBL" id="AVO45893.1"/>
    </source>
</evidence>
<keyword evidence="2" id="KW-1185">Reference proteome</keyword>